<organism evidence="2 3">
    <name type="scientific">Rhizobium miluonense</name>
    <dbReference type="NCBI Taxonomy" id="411945"/>
    <lineage>
        <taxon>Bacteria</taxon>
        <taxon>Pseudomonadati</taxon>
        <taxon>Pseudomonadota</taxon>
        <taxon>Alphaproteobacteria</taxon>
        <taxon>Hyphomicrobiales</taxon>
        <taxon>Rhizobiaceae</taxon>
        <taxon>Rhizobium/Agrobacterium group</taxon>
        <taxon>Rhizobium</taxon>
    </lineage>
</organism>
<dbReference type="GO" id="GO:0016747">
    <property type="term" value="F:acyltransferase activity, transferring groups other than amino-acyl groups"/>
    <property type="evidence" value="ECO:0007669"/>
    <property type="project" value="InterPro"/>
</dbReference>
<gene>
    <name evidence="2" type="ORF">GA0061102_102863</name>
</gene>
<evidence type="ECO:0000313" key="3">
    <source>
        <dbReference type="Proteomes" id="UP000199435"/>
    </source>
</evidence>
<feature type="domain" description="N-acetyltransferase" evidence="1">
    <location>
        <begin position="16"/>
        <end position="170"/>
    </location>
</feature>
<evidence type="ECO:0000313" key="2">
    <source>
        <dbReference type="EMBL" id="SCB38624.1"/>
    </source>
</evidence>
<dbReference type="InterPro" id="IPR016181">
    <property type="entry name" value="Acyl_CoA_acyltransferase"/>
</dbReference>
<proteinExistence type="predicted"/>
<protein>
    <submittedName>
        <fullName evidence="2">Acetyltransferase (GNAT) family protein</fullName>
    </submittedName>
</protein>
<sequence>MSEQKWNLVTREGLQVSVRPAGIDDETLLMELFDHVSPQDLRFRFLSAIKHASRRQIAELIGVGHGAVQSYIAFARDTTTPIATAVLACDGEKRRAETAISVRSDFKGHGLGWGLLGLMVQEAKRHGMEKIESIEDRSNYDAVELEQNMGFKIKPYPDDPSLLLLSKSLIA</sequence>
<reference evidence="3" key="1">
    <citation type="submission" date="2016-08" db="EMBL/GenBank/DDBJ databases">
        <authorList>
            <person name="Varghese N."/>
            <person name="Submissions Spin"/>
        </authorList>
    </citation>
    <scope>NUCLEOTIDE SEQUENCE [LARGE SCALE GENOMIC DNA]</scope>
    <source>
        <strain evidence="3">HAMBI 2971</strain>
    </source>
</reference>
<dbReference type="EMBL" id="FMAH01000028">
    <property type="protein sequence ID" value="SCB38624.1"/>
    <property type="molecule type" value="Genomic_DNA"/>
</dbReference>
<dbReference type="STRING" id="411945.GA0061102_102863"/>
<dbReference type="AlphaFoldDB" id="A0A1C3WG07"/>
<keyword evidence="3" id="KW-1185">Reference proteome</keyword>
<evidence type="ECO:0000259" key="1">
    <source>
        <dbReference type="PROSITE" id="PS51186"/>
    </source>
</evidence>
<keyword evidence="2" id="KW-0808">Transferase</keyword>
<dbReference type="InterPro" id="IPR000182">
    <property type="entry name" value="GNAT_dom"/>
</dbReference>
<dbReference type="SUPFAM" id="SSF55729">
    <property type="entry name" value="Acyl-CoA N-acyltransferases (Nat)"/>
    <property type="match status" value="1"/>
</dbReference>
<name>A0A1C3WG07_9HYPH</name>
<dbReference type="Proteomes" id="UP000199435">
    <property type="component" value="Unassembled WGS sequence"/>
</dbReference>
<accession>A0A1C3WG07</accession>
<dbReference type="PROSITE" id="PS51186">
    <property type="entry name" value="GNAT"/>
    <property type="match status" value="1"/>
</dbReference>
<dbReference type="Gene3D" id="3.40.630.30">
    <property type="match status" value="1"/>
</dbReference>
<dbReference type="Pfam" id="PF00583">
    <property type="entry name" value="Acetyltransf_1"/>
    <property type="match status" value="1"/>
</dbReference>